<keyword evidence="4" id="KW-1185">Reference proteome</keyword>
<dbReference type="GO" id="GO:0080120">
    <property type="term" value="P:CAAX-box protein maturation"/>
    <property type="evidence" value="ECO:0007669"/>
    <property type="project" value="UniProtKB-ARBA"/>
</dbReference>
<dbReference type="AlphaFoldDB" id="A0ABD6DBX4"/>
<dbReference type="PANTHER" id="PTHR36435">
    <property type="entry name" value="SLR1288 PROTEIN"/>
    <property type="match status" value="1"/>
</dbReference>
<reference evidence="3 4" key="1">
    <citation type="journal article" date="2019" name="Int. J. Syst. Evol. Microbiol.">
        <title>The Global Catalogue of Microorganisms (GCM) 10K type strain sequencing project: providing services to taxonomists for standard genome sequencing and annotation.</title>
        <authorList>
            <consortium name="The Broad Institute Genomics Platform"/>
            <consortium name="The Broad Institute Genome Sequencing Center for Infectious Disease"/>
            <person name="Wu L."/>
            <person name="Ma J."/>
        </authorList>
    </citation>
    <scope>NUCLEOTIDE SEQUENCE [LARGE SCALE GENOMIC DNA]</scope>
    <source>
        <strain evidence="3 4">CGMCC 1.10593</strain>
    </source>
</reference>
<keyword evidence="1" id="KW-0812">Transmembrane</keyword>
<evidence type="ECO:0000313" key="3">
    <source>
        <dbReference type="EMBL" id="MFD1643836.1"/>
    </source>
</evidence>
<proteinExistence type="predicted"/>
<dbReference type="EMBL" id="JBHUDM010000010">
    <property type="protein sequence ID" value="MFD1643836.1"/>
    <property type="molecule type" value="Genomic_DNA"/>
</dbReference>
<dbReference type="EC" id="3.4.-.-" evidence="3"/>
<evidence type="ECO:0000256" key="1">
    <source>
        <dbReference type="SAM" id="Phobius"/>
    </source>
</evidence>
<feature type="transmembrane region" description="Helical" evidence="1">
    <location>
        <begin position="233"/>
        <end position="252"/>
    </location>
</feature>
<dbReference type="PANTHER" id="PTHR36435:SF1">
    <property type="entry name" value="CAAX AMINO TERMINAL PROTEASE FAMILY PROTEIN"/>
    <property type="match status" value="1"/>
</dbReference>
<feature type="transmembrane region" description="Helical" evidence="1">
    <location>
        <begin position="100"/>
        <end position="126"/>
    </location>
</feature>
<organism evidence="3 4">
    <name type="scientific">Halohasta litorea</name>
    <dbReference type="NCBI Taxonomy" id="869891"/>
    <lineage>
        <taxon>Archaea</taxon>
        <taxon>Methanobacteriati</taxon>
        <taxon>Methanobacteriota</taxon>
        <taxon>Stenosarchaea group</taxon>
        <taxon>Halobacteria</taxon>
        <taxon>Halobacteriales</taxon>
        <taxon>Haloferacaceae</taxon>
        <taxon>Halohasta</taxon>
    </lineage>
</organism>
<keyword evidence="1" id="KW-0472">Membrane</keyword>
<dbReference type="RefSeq" id="WP_256397765.1">
    <property type="nucleotide sequence ID" value="NZ_JANHDJ010000012.1"/>
</dbReference>
<feature type="domain" description="CAAX prenyl protease 2/Lysostaphin resistance protein A-like" evidence="2">
    <location>
        <begin position="146"/>
        <end position="244"/>
    </location>
</feature>
<dbReference type="InterPro" id="IPR003675">
    <property type="entry name" value="Rce1/LyrA-like_dom"/>
</dbReference>
<feature type="transmembrane region" description="Helical" evidence="1">
    <location>
        <begin position="59"/>
        <end position="80"/>
    </location>
</feature>
<keyword evidence="3" id="KW-0378">Hydrolase</keyword>
<dbReference type="InterPro" id="IPR052710">
    <property type="entry name" value="CAAX_protease"/>
</dbReference>
<feature type="transmembrane region" description="Helical" evidence="1">
    <location>
        <begin position="208"/>
        <end position="226"/>
    </location>
</feature>
<feature type="transmembrane region" description="Helical" evidence="1">
    <location>
        <begin position="25"/>
        <end position="47"/>
    </location>
</feature>
<gene>
    <name evidence="3" type="ORF">ACFSBW_18450</name>
</gene>
<accession>A0ABD6DBX4</accession>
<feature type="transmembrane region" description="Helical" evidence="1">
    <location>
        <begin position="177"/>
        <end position="196"/>
    </location>
</feature>
<evidence type="ECO:0000313" key="4">
    <source>
        <dbReference type="Proteomes" id="UP001597052"/>
    </source>
</evidence>
<dbReference type="GO" id="GO:0004175">
    <property type="term" value="F:endopeptidase activity"/>
    <property type="evidence" value="ECO:0007669"/>
    <property type="project" value="UniProtKB-ARBA"/>
</dbReference>
<sequence length="253" mass="26795">MSDAASTLTEGVPEKYINRTSIVRTALVLTGVILVTVAAHISATLAVVSMVGSDTSDTLTFAAVTVGSELAFLLVGSIYLHFRSSFRLPVGLPIRQVYPILFVGLIGSFVTAFLSLAITDSIVPILEFSPGYMEYSGLGEVAGSGLVVGAVLSISVIGPVEEFFFRGVIQGRLREALGPIAAISIAGAVFALFHVYPVALLSPPPAVITHMSVYYTLMGAIFGWVYHRTDTLVAPAFVHGLFNGVVFSIPLWI</sequence>
<dbReference type="Proteomes" id="UP001597052">
    <property type="component" value="Unassembled WGS sequence"/>
</dbReference>
<evidence type="ECO:0000259" key="2">
    <source>
        <dbReference type="Pfam" id="PF02517"/>
    </source>
</evidence>
<comment type="caution">
    <text evidence="3">The sequence shown here is derived from an EMBL/GenBank/DDBJ whole genome shotgun (WGS) entry which is preliminary data.</text>
</comment>
<feature type="transmembrane region" description="Helical" evidence="1">
    <location>
        <begin position="146"/>
        <end position="165"/>
    </location>
</feature>
<protein>
    <submittedName>
        <fullName evidence="3">CPBP family intramembrane glutamic endopeptidase</fullName>
        <ecNumber evidence="3">3.4.-.-</ecNumber>
    </submittedName>
</protein>
<dbReference type="Pfam" id="PF02517">
    <property type="entry name" value="Rce1-like"/>
    <property type="match status" value="1"/>
</dbReference>
<keyword evidence="1" id="KW-1133">Transmembrane helix</keyword>
<name>A0ABD6DBX4_9EURY</name>